<evidence type="ECO:0000256" key="13">
    <source>
        <dbReference type="ARBA" id="ARBA00053015"/>
    </source>
</evidence>
<dbReference type="Proteomes" id="UP001156669">
    <property type="component" value="Unassembled WGS sequence"/>
</dbReference>
<keyword evidence="5" id="KW-0808">Transferase</keyword>
<keyword evidence="7" id="KW-0547">Nucleotide-binding</keyword>
<organism evidence="17 18">
    <name type="scientific">Vibrio hyugaensis</name>
    <dbReference type="NCBI Taxonomy" id="1534743"/>
    <lineage>
        <taxon>Bacteria</taxon>
        <taxon>Pseudomonadati</taxon>
        <taxon>Pseudomonadota</taxon>
        <taxon>Gammaproteobacteria</taxon>
        <taxon>Vibrionales</taxon>
        <taxon>Vibrionaceae</taxon>
        <taxon>Vibrio</taxon>
    </lineage>
</organism>
<comment type="catalytic activity">
    <reaction evidence="13">
        <text>L-tyrosyl-[protein] + ATP = O-phospho-L-tyrosyl-[protein] + ADP + H(+)</text>
        <dbReference type="Rhea" id="RHEA:10596"/>
        <dbReference type="Rhea" id="RHEA-COMP:10136"/>
        <dbReference type="Rhea" id="RHEA-COMP:20101"/>
        <dbReference type="ChEBI" id="CHEBI:15378"/>
        <dbReference type="ChEBI" id="CHEBI:30616"/>
        <dbReference type="ChEBI" id="CHEBI:46858"/>
        <dbReference type="ChEBI" id="CHEBI:61978"/>
        <dbReference type="ChEBI" id="CHEBI:456216"/>
    </reaction>
</comment>
<feature type="domain" description="Tyrosine-protein kinase G-rich" evidence="16">
    <location>
        <begin position="354"/>
        <end position="434"/>
    </location>
</feature>
<comment type="subcellular location">
    <subcellularLocation>
        <location evidence="1">Cell inner membrane</location>
        <topology evidence="1">Multi-pass membrane protein</topology>
    </subcellularLocation>
</comment>
<dbReference type="PANTHER" id="PTHR32309:SF32">
    <property type="entry name" value="TYROSINE-PROTEIN KINASE ETK-RELATED"/>
    <property type="match status" value="1"/>
</dbReference>
<keyword evidence="4" id="KW-0997">Cell inner membrane</keyword>
<dbReference type="PANTHER" id="PTHR32309">
    <property type="entry name" value="TYROSINE-PROTEIN KINASE"/>
    <property type="match status" value="1"/>
</dbReference>
<evidence type="ECO:0000256" key="1">
    <source>
        <dbReference type="ARBA" id="ARBA00004429"/>
    </source>
</evidence>
<dbReference type="GO" id="GO:0016301">
    <property type="term" value="F:kinase activity"/>
    <property type="evidence" value="ECO:0007669"/>
    <property type="project" value="UniProtKB-KW"/>
</dbReference>
<evidence type="ECO:0000259" key="15">
    <source>
        <dbReference type="Pfam" id="PF13614"/>
    </source>
</evidence>
<evidence type="ECO:0000256" key="10">
    <source>
        <dbReference type="ARBA" id="ARBA00022989"/>
    </source>
</evidence>
<keyword evidence="18" id="KW-1185">Reference proteome</keyword>
<dbReference type="InterPro" id="IPR032807">
    <property type="entry name" value="GNVR"/>
</dbReference>
<evidence type="ECO:0000256" key="8">
    <source>
        <dbReference type="ARBA" id="ARBA00022777"/>
    </source>
</evidence>
<reference evidence="18" key="1">
    <citation type="journal article" date="2019" name="Int. J. Syst. Evol. Microbiol.">
        <title>The Global Catalogue of Microorganisms (GCM) 10K type strain sequencing project: providing services to taxonomists for standard genome sequencing and annotation.</title>
        <authorList>
            <consortium name="The Broad Institute Genomics Platform"/>
            <consortium name="The Broad Institute Genome Sequencing Center for Infectious Disease"/>
            <person name="Wu L."/>
            <person name="Ma J."/>
        </authorList>
    </citation>
    <scope>NUCLEOTIDE SEQUENCE [LARGE SCALE GENOMIC DNA]</scope>
    <source>
        <strain evidence="18">NBRC 110633</strain>
    </source>
</reference>
<evidence type="ECO:0000256" key="12">
    <source>
        <dbReference type="ARBA" id="ARBA00023137"/>
    </source>
</evidence>
<dbReference type="InterPro" id="IPR027417">
    <property type="entry name" value="P-loop_NTPase"/>
</dbReference>
<keyword evidence="11" id="KW-0472">Membrane</keyword>
<comment type="caution">
    <text evidence="17">The sequence shown here is derived from an EMBL/GenBank/DDBJ whole genome shotgun (WGS) entry which is preliminary data.</text>
</comment>
<protein>
    <submittedName>
        <fullName evidence="17">Tyrosine protein kinase</fullName>
    </submittedName>
</protein>
<keyword evidence="12" id="KW-0829">Tyrosine-protein kinase</keyword>
<keyword evidence="9" id="KW-0067">ATP-binding</keyword>
<evidence type="ECO:0000313" key="17">
    <source>
        <dbReference type="EMBL" id="GLR05479.1"/>
    </source>
</evidence>
<evidence type="ECO:0000259" key="14">
    <source>
        <dbReference type="Pfam" id="PF02706"/>
    </source>
</evidence>
<evidence type="ECO:0000256" key="3">
    <source>
        <dbReference type="ARBA" id="ARBA00022475"/>
    </source>
</evidence>
<evidence type="ECO:0000256" key="2">
    <source>
        <dbReference type="ARBA" id="ARBA00008883"/>
    </source>
</evidence>
<keyword evidence="6" id="KW-0812">Transmembrane</keyword>
<feature type="domain" description="AAA" evidence="15">
    <location>
        <begin position="507"/>
        <end position="628"/>
    </location>
</feature>
<sequence>MSTQKTPEIIDLNKLVGIILDSKKSIAASTLLCASIGVGYAILSIPVYKADALIQVEEKASGMAALGEMSEMFATEGRSSTEIELLKSRMVLGDTVDKLGLTTVVTPKTLPVIGAGIDRLSGVNKFANLSTFDAPVGNYHLVIERNVASLYNEFDQLILAGRVGEAMTNTDADISMKIESASVDGEFAVTKVTRRQAINDLKQSFSVSELGKQTGMLSLSVTGHNKAHLENVLDTISNSYVNQNIERNAQEAKNSLAFLQKHMPTVKETLTIAENKLNAYRLENDSVDLGLEAKSTLDVIVGIEQQLNELTFKESEISQRFTQSHPSYVALIEKRQTLLSERERFNQMVQKLPKTQREVLRLTRDVEVNQSIYLSMLNKVQELSVVQASTVGNVRLVDEANSIDQAVKPKKALIALASALFGFLFGSGIALVRSIMNKGITSPEELDQISMPVYATIPLSEEQSKLEKRKGKKLIAKSNPTDLSVEAIRSLRTALHFAMFEAKNNVVMITGSSPGVGKSFVSANLAKVISESGKKVLLIDSDMRRGTSDKYCGLDNEIGLSDLLSKSCFDIEDAIQRVTEKFHVITRGTTPPNPSELLMNPLFSELVGLVQENYDHVIIDTPPILAVTDAAIVGQLCGTSLMVGRFEQTSLKEVEAAKERFEQNGVNIKGFVLNGMIKRAVGYGYEYNYGYESK</sequence>
<evidence type="ECO:0000256" key="5">
    <source>
        <dbReference type="ARBA" id="ARBA00022679"/>
    </source>
</evidence>
<dbReference type="InterPro" id="IPR005702">
    <property type="entry name" value="Wzc-like_C"/>
</dbReference>
<evidence type="ECO:0000313" key="18">
    <source>
        <dbReference type="Proteomes" id="UP001156669"/>
    </source>
</evidence>
<dbReference type="Pfam" id="PF02706">
    <property type="entry name" value="Wzz"/>
    <property type="match status" value="1"/>
</dbReference>
<name>A0ABQ5Y613_9VIBR</name>
<dbReference type="CDD" id="cd05387">
    <property type="entry name" value="BY-kinase"/>
    <property type="match status" value="1"/>
</dbReference>
<dbReference type="InterPro" id="IPR003856">
    <property type="entry name" value="LPS_length_determ_N"/>
</dbReference>
<dbReference type="RefSeq" id="WP_045398729.1">
    <property type="nucleotide sequence ID" value="NZ_BBLD01000014.1"/>
</dbReference>
<dbReference type="Pfam" id="PF13614">
    <property type="entry name" value="AAA_31"/>
    <property type="match status" value="1"/>
</dbReference>
<dbReference type="Gene3D" id="3.40.50.300">
    <property type="entry name" value="P-loop containing nucleotide triphosphate hydrolases"/>
    <property type="match status" value="1"/>
</dbReference>
<keyword evidence="10" id="KW-1133">Transmembrane helix</keyword>
<evidence type="ECO:0000259" key="16">
    <source>
        <dbReference type="Pfam" id="PF13807"/>
    </source>
</evidence>
<proteinExistence type="inferred from homology"/>
<keyword evidence="3" id="KW-1003">Cell membrane</keyword>
<evidence type="ECO:0000256" key="6">
    <source>
        <dbReference type="ARBA" id="ARBA00022692"/>
    </source>
</evidence>
<evidence type="ECO:0000256" key="7">
    <source>
        <dbReference type="ARBA" id="ARBA00022741"/>
    </source>
</evidence>
<dbReference type="NCBIfam" id="TIGR01007">
    <property type="entry name" value="eps_fam"/>
    <property type="match status" value="1"/>
</dbReference>
<evidence type="ECO:0000256" key="9">
    <source>
        <dbReference type="ARBA" id="ARBA00022840"/>
    </source>
</evidence>
<accession>A0ABQ5Y613</accession>
<feature type="domain" description="Polysaccharide chain length determinant N-terminal" evidence="14">
    <location>
        <begin position="10"/>
        <end position="99"/>
    </location>
</feature>
<dbReference type="InterPro" id="IPR025669">
    <property type="entry name" value="AAA_dom"/>
</dbReference>
<evidence type="ECO:0000256" key="11">
    <source>
        <dbReference type="ARBA" id="ARBA00023136"/>
    </source>
</evidence>
<dbReference type="SUPFAM" id="SSF52540">
    <property type="entry name" value="P-loop containing nucleoside triphosphate hydrolases"/>
    <property type="match status" value="1"/>
</dbReference>
<dbReference type="EMBL" id="BSOE01000054">
    <property type="protein sequence ID" value="GLR05479.1"/>
    <property type="molecule type" value="Genomic_DNA"/>
</dbReference>
<gene>
    <name evidence="17" type="primary">wzc</name>
    <name evidence="17" type="ORF">GCM10007906_30670</name>
</gene>
<evidence type="ECO:0000256" key="4">
    <source>
        <dbReference type="ARBA" id="ARBA00022519"/>
    </source>
</evidence>
<dbReference type="Pfam" id="PF13807">
    <property type="entry name" value="GNVR"/>
    <property type="match status" value="1"/>
</dbReference>
<comment type="similarity">
    <text evidence="2">Belongs to the etk/wzc family.</text>
</comment>
<keyword evidence="8 17" id="KW-0418">Kinase</keyword>
<dbReference type="InterPro" id="IPR050445">
    <property type="entry name" value="Bact_polysacc_biosynth/exp"/>
</dbReference>